<dbReference type="PANTHER" id="PTHR37804">
    <property type="entry name" value="CDAA REGULATORY PROTEIN CDAR"/>
    <property type="match status" value="1"/>
</dbReference>
<accession>W4VJ20</accession>
<dbReference type="PANTHER" id="PTHR37804:SF1">
    <property type="entry name" value="CDAA REGULATORY PROTEIN CDAR"/>
    <property type="match status" value="1"/>
</dbReference>
<dbReference type="InterPro" id="IPR053154">
    <property type="entry name" value="c-di-AMP_regulator"/>
</dbReference>
<protein>
    <recommendedName>
        <fullName evidence="3">Secreted protein associated with spyDAC</fullName>
    </recommendedName>
</protein>
<keyword evidence="2" id="KW-1185">Reference proteome</keyword>
<dbReference type="Pfam" id="PF07949">
    <property type="entry name" value="YbbR"/>
    <property type="match status" value="3"/>
</dbReference>
<dbReference type="InterPro" id="IPR012505">
    <property type="entry name" value="YbbR"/>
</dbReference>
<dbReference type="Gene3D" id="2.170.120.30">
    <property type="match status" value="2"/>
</dbReference>
<dbReference type="OrthoDB" id="2960905at2"/>
<dbReference type="STRING" id="1298598.JCM21714_2191"/>
<sequence>MNKWLEKPWVIRVVALLLAVLLFAVVAFDENMYDNDDGFENPFATTNKTEAIEDVPVQIHIEQKEYVVSGVPETVTVTLKGSVSMVTSTEFQRNFDVFVNLEGLEPGTYTVPLEYTGLADRLEVYIDPQEVEVTIEERASKEFDVSMDVINRDKVEEGFEIANVYADPETVTVTSSKSIVDQIAIIKGFVDANGFNETQTIENVPVKVYDNEGNELNVRIDPPTVNVTVEINNPNKTVPITVETVNELPEGMRLSGIELETEEVQVFAAEDYLAELNEITTKPVDLSKITESGTMEVELDVPEQIRKIAADTVTITVNIESIEEETVEDVAINIAEQLDELSVSFQDPATSTMNVTIRGYPSVLEGITAEDLQLSIDVGGGLAPGEHQVPIDLILAEDVAEDVETELEFEQVTVDIESEE</sequence>
<gene>
    <name evidence="1" type="ORF">JCM21714_2191</name>
</gene>
<evidence type="ECO:0000313" key="2">
    <source>
        <dbReference type="Proteomes" id="UP000019102"/>
    </source>
</evidence>
<evidence type="ECO:0008006" key="3">
    <source>
        <dbReference type="Google" id="ProtNLM"/>
    </source>
</evidence>
<evidence type="ECO:0000313" key="1">
    <source>
        <dbReference type="EMBL" id="GAE93146.1"/>
    </source>
</evidence>
<reference evidence="1 2" key="1">
    <citation type="journal article" date="2014" name="Genome Announc.">
        <title>Draft Genome Sequence of the Boron-Tolerant and Moderately Halotolerant Bacterium Gracilibacillus boraciitolerans JCM 21714T.</title>
        <authorList>
            <person name="Ahmed I."/>
            <person name="Oshima K."/>
            <person name="Suda W."/>
            <person name="Kitamura K."/>
            <person name="Iida T."/>
            <person name="Ohmori Y."/>
            <person name="Fujiwara T."/>
            <person name="Hattori M."/>
            <person name="Ohkuma M."/>
        </authorList>
    </citation>
    <scope>NUCLEOTIDE SEQUENCE [LARGE SCALE GENOMIC DNA]</scope>
    <source>
        <strain evidence="1 2">JCM 21714</strain>
    </source>
</reference>
<organism evidence="1 2">
    <name type="scientific">Gracilibacillus boraciitolerans JCM 21714</name>
    <dbReference type="NCBI Taxonomy" id="1298598"/>
    <lineage>
        <taxon>Bacteria</taxon>
        <taxon>Bacillati</taxon>
        <taxon>Bacillota</taxon>
        <taxon>Bacilli</taxon>
        <taxon>Bacillales</taxon>
        <taxon>Bacillaceae</taxon>
        <taxon>Gracilibacillus</taxon>
    </lineage>
</organism>
<dbReference type="EMBL" id="BAVS01000010">
    <property type="protein sequence ID" value="GAE93146.1"/>
    <property type="molecule type" value="Genomic_DNA"/>
</dbReference>
<dbReference type="Proteomes" id="UP000019102">
    <property type="component" value="Unassembled WGS sequence"/>
</dbReference>
<proteinExistence type="predicted"/>
<dbReference type="RefSeq" id="WP_035723303.1">
    <property type="nucleotide sequence ID" value="NZ_BAVS01000010.1"/>
</dbReference>
<dbReference type="AlphaFoldDB" id="W4VJ20"/>
<comment type="caution">
    <text evidence="1">The sequence shown here is derived from an EMBL/GenBank/DDBJ whole genome shotgun (WGS) entry which is preliminary data.</text>
</comment>
<name>W4VJ20_9BACI</name>
<dbReference type="Gene3D" id="2.170.120.40">
    <property type="entry name" value="YbbR-like domain"/>
    <property type="match status" value="2"/>
</dbReference>
<dbReference type="eggNOG" id="COG4856">
    <property type="taxonomic scope" value="Bacteria"/>
</dbReference>